<reference evidence="13" key="1">
    <citation type="journal article" date="2007" name="Science">
        <title>Evolutionary and biomedical insights from the rhesus macaque genome.</title>
        <authorList>
            <person name="Gibbs R.A."/>
            <person name="Rogers J."/>
            <person name="Katze M.G."/>
            <person name="Bumgarner R."/>
            <person name="Weinstock G.M."/>
            <person name="Mardis E.R."/>
            <person name="Remington K.A."/>
            <person name="Strausberg R.L."/>
            <person name="Venter J.C."/>
            <person name="Wilson R.K."/>
            <person name="Batzer M.A."/>
            <person name="Bustamante C.D."/>
            <person name="Eichler E.E."/>
            <person name="Hahn M.W."/>
            <person name="Hardison R.C."/>
            <person name="Makova K.D."/>
            <person name="Miller W."/>
            <person name="Milosavljevic A."/>
            <person name="Palermo R.E."/>
            <person name="Siepel A."/>
            <person name="Sikela J.M."/>
            <person name="Attaway T."/>
            <person name="Bell S."/>
            <person name="Bernard K.E."/>
            <person name="Buhay C.J."/>
            <person name="Chandrabose M.N."/>
            <person name="Dao M."/>
            <person name="Davis C."/>
            <person name="Delehaunty K.D."/>
            <person name="Ding Y."/>
            <person name="Dinh H.H."/>
            <person name="Dugan-Rocha S."/>
            <person name="Fulton L.A."/>
            <person name="Gabisi R.A."/>
            <person name="Garner T.T."/>
            <person name="Godfrey J."/>
            <person name="Hawes A.C."/>
            <person name="Hernandez J."/>
            <person name="Hines S."/>
            <person name="Holder M."/>
            <person name="Hume J."/>
            <person name="Jhangiani S.N."/>
            <person name="Joshi V."/>
            <person name="Khan Z.M."/>
            <person name="Kirkness E.F."/>
            <person name="Cree A."/>
            <person name="Fowler R.G."/>
            <person name="Lee S."/>
            <person name="Lewis L.R."/>
            <person name="Li Z."/>
            <person name="Liu Y.-S."/>
            <person name="Moore S.M."/>
            <person name="Muzny D."/>
            <person name="Nazareth L.V."/>
            <person name="Ngo D.N."/>
            <person name="Okwuonu G.O."/>
            <person name="Pai G."/>
            <person name="Parker D."/>
            <person name="Paul H.A."/>
            <person name="Pfannkoch C."/>
            <person name="Pohl C.S."/>
            <person name="Rogers Y.-H.C."/>
            <person name="Ruiz S.J."/>
            <person name="Sabo A."/>
            <person name="Santibanez J."/>
            <person name="Schneider B.W."/>
            <person name="Smith S.M."/>
            <person name="Sodergren E."/>
            <person name="Svatek A.F."/>
            <person name="Utterback T.R."/>
            <person name="Vattathil S."/>
            <person name="Warren W."/>
            <person name="White C.S."/>
            <person name="Chinwalla A.T."/>
            <person name="Feng Y."/>
            <person name="Halpern A.L."/>
            <person name="Hillier L.W."/>
            <person name="Huang X."/>
            <person name="Minx P."/>
            <person name="Nelson J.O."/>
            <person name="Pepin K.H."/>
            <person name="Qin X."/>
            <person name="Sutton G.G."/>
            <person name="Venter E."/>
            <person name="Walenz B.P."/>
            <person name="Wallis J.W."/>
            <person name="Worley K.C."/>
            <person name="Yang S.-P."/>
            <person name="Jones S.M."/>
            <person name="Marra M.A."/>
            <person name="Rocchi M."/>
            <person name="Schein J.E."/>
            <person name="Baertsch R."/>
            <person name="Clarke L."/>
            <person name="Csuros M."/>
            <person name="Glasscock J."/>
            <person name="Harris R.A."/>
            <person name="Havlak P."/>
            <person name="Jackson A.R."/>
            <person name="Jiang H."/>
            <person name="Liu Y."/>
            <person name="Messina D.N."/>
            <person name="Shen Y."/>
            <person name="Song H.X.-Z."/>
            <person name="Wylie T."/>
            <person name="Zhang L."/>
            <person name="Birney E."/>
            <person name="Han K."/>
            <person name="Konkel M.K."/>
            <person name="Lee J."/>
            <person name="Smit A.F.A."/>
            <person name="Ullmer B."/>
            <person name="Wang H."/>
            <person name="Xing J."/>
            <person name="Burhans R."/>
            <person name="Cheng Z."/>
            <person name="Karro J.E."/>
            <person name="Ma J."/>
            <person name="Raney B."/>
            <person name="She X."/>
            <person name="Cox M.J."/>
            <person name="Demuth J.P."/>
            <person name="Dumas L.J."/>
            <person name="Han S.-G."/>
            <person name="Hopkins J."/>
            <person name="Karimpour-Fard A."/>
            <person name="Kim Y.H."/>
            <person name="Pollack J.R."/>
            <person name="Vinar T."/>
            <person name="Addo-Quaye C."/>
            <person name="Degenhardt J."/>
            <person name="Denby A."/>
            <person name="Hubisz M.J."/>
            <person name="Indap A."/>
            <person name="Kosiol C."/>
            <person name="Lahn B.T."/>
            <person name="Lawson H.A."/>
            <person name="Marklein A."/>
            <person name="Nielsen R."/>
            <person name="Vallender E.J."/>
            <person name="Clark A.G."/>
            <person name="Ferguson B."/>
            <person name="Hernandez R.D."/>
            <person name="Hirani K."/>
            <person name="Kehrer-Sawatzki H."/>
            <person name="Kolb J."/>
            <person name="Patil S."/>
            <person name="Pu L.-L."/>
            <person name="Ren Y."/>
            <person name="Smith D.G."/>
            <person name="Wheeler D.A."/>
            <person name="Schenck I."/>
            <person name="Ball E.V."/>
            <person name="Chen R."/>
            <person name="Cooper D.N."/>
            <person name="Giardine B."/>
            <person name="Hsu F."/>
            <person name="Kent W.J."/>
            <person name="Lesk A."/>
            <person name="Nelson D.L."/>
            <person name="O'brien W.E."/>
            <person name="Pruefer K."/>
            <person name="Stenson P.D."/>
            <person name="Wallace J.C."/>
            <person name="Ke H."/>
            <person name="Liu X.-M."/>
            <person name="Wang P."/>
            <person name="Xiang A.P."/>
            <person name="Yang F."/>
            <person name="Barber G.P."/>
            <person name="Haussler D."/>
            <person name="Karolchik D."/>
            <person name="Kern A.D."/>
            <person name="Kuhn R.M."/>
            <person name="Smith K.E."/>
            <person name="Zwieg A.S."/>
        </authorList>
    </citation>
    <scope>NUCLEOTIDE SEQUENCE [LARGE SCALE GENOMIC DNA]</scope>
    <source>
        <strain evidence="13">17573</strain>
    </source>
</reference>
<dbReference type="AlphaFoldDB" id="A0A5F7ZVX1"/>
<dbReference type="GO" id="GO:0005829">
    <property type="term" value="C:cytosol"/>
    <property type="evidence" value="ECO:0007669"/>
    <property type="project" value="UniProtKB-ARBA"/>
</dbReference>
<accession>A0A5F7ZVX1</accession>
<keyword evidence="4" id="KW-0813">Transport</keyword>
<comment type="function">
    <text evidence="11">E2-like enzyme involved in autophagy. Acts as an E2-like enzyme that catalyzes the conjugation of ATG12 to ATG5. ATG12 conjugation to ATG5 is required for autophagy. Likely serves as an ATG5-recognition molecule. Not involved in ATG12 conjugation to ATG3. Plays a role in adenovirus-mediated cell lysis.</text>
</comment>
<gene>
    <name evidence="12 14" type="primary">ATG10</name>
</gene>
<comment type="similarity">
    <text evidence="2">Belongs to the ATG10 family.</text>
</comment>
<evidence type="ECO:0000256" key="8">
    <source>
        <dbReference type="ARBA" id="ARBA00022927"/>
    </source>
</evidence>
<evidence type="ECO:0000256" key="9">
    <source>
        <dbReference type="ARBA" id="ARBA00023006"/>
    </source>
</evidence>
<evidence type="ECO:0000256" key="2">
    <source>
        <dbReference type="ARBA" id="ARBA00005696"/>
    </source>
</evidence>
<dbReference type="STRING" id="9544.ENSMMUP00000069805"/>
<dbReference type="ExpressionAtlas" id="A0A5F7ZVX1">
    <property type="expression patterns" value="baseline"/>
</dbReference>
<keyword evidence="6" id="KW-0808">Transferase</keyword>
<reference evidence="12" key="4">
    <citation type="submission" date="2025-09" db="UniProtKB">
        <authorList>
            <consortium name="Ensembl"/>
        </authorList>
    </citation>
    <scope>IDENTIFICATION</scope>
    <source>
        <strain evidence="12">17573</strain>
    </source>
</reference>
<dbReference type="VEuPathDB" id="HostDB:ENSMMUG00000003577"/>
<evidence type="ECO:0000256" key="4">
    <source>
        <dbReference type="ARBA" id="ARBA00022448"/>
    </source>
</evidence>
<dbReference type="GO" id="GO:0032446">
    <property type="term" value="P:protein modification by small protein conjugation"/>
    <property type="evidence" value="ECO:0000318"/>
    <property type="project" value="GO_Central"/>
</dbReference>
<keyword evidence="7" id="KW-0833">Ubl conjugation pathway</keyword>
<dbReference type="Bgee" id="ENSMMUG00000003577">
    <property type="expression patterns" value="Expressed in liver and 23 other cell types or tissues"/>
</dbReference>
<keyword evidence="8" id="KW-0653">Protein transport</keyword>
<dbReference type="FunCoup" id="A0A5F7ZVX1">
    <property type="interactions" value="889"/>
</dbReference>
<dbReference type="GO" id="GO:0000423">
    <property type="term" value="P:mitophagy"/>
    <property type="evidence" value="ECO:0000318"/>
    <property type="project" value="GO_Central"/>
</dbReference>
<dbReference type="GeneTree" id="ENSGT00390000000924"/>
<evidence type="ECO:0000256" key="11">
    <source>
        <dbReference type="ARBA" id="ARBA00054759"/>
    </source>
</evidence>
<dbReference type="GO" id="GO:0000045">
    <property type="term" value="P:autophagosome assembly"/>
    <property type="evidence" value="ECO:0000318"/>
    <property type="project" value="GO_Central"/>
</dbReference>
<dbReference type="PANTHER" id="PTHR14957:SF1">
    <property type="entry name" value="UBIQUITIN-LIKE-CONJUGATING ENZYME ATG10"/>
    <property type="match status" value="1"/>
</dbReference>
<evidence type="ECO:0000256" key="5">
    <source>
        <dbReference type="ARBA" id="ARBA00022490"/>
    </source>
</evidence>
<evidence type="ECO:0000256" key="3">
    <source>
        <dbReference type="ARBA" id="ARBA00021099"/>
    </source>
</evidence>
<proteinExistence type="inferred from homology"/>
<reference evidence="12" key="3">
    <citation type="submission" date="2025-08" db="UniProtKB">
        <authorList>
            <consortium name="Ensembl"/>
        </authorList>
    </citation>
    <scope>IDENTIFICATION</scope>
    <source>
        <strain evidence="12">17573</strain>
    </source>
</reference>
<evidence type="ECO:0000256" key="1">
    <source>
        <dbReference type="ARBA" id="ARBA00004496"/>
    </source>
</evidence>
<dbReference type="GO" id="GO:0006983">
    <property type="term" value="P:ER overload response"/>
    <property type="evidence" value="ECO:0007669"/>
    <property type="project" value="Ensembl"/>
</dbReference>
<comment type="subcellular location">
    <subcellularLocation>
        <location evidence="1">Cytoplasm</location>
    </subcellularLocation>
</comment>
<evidence type="ECO:0000256" key="6">
    <source>
        <dbReference type="ARBA" id="ARBA00022679"/>
    </source>
</evidence>
<keyword evidence="13" id="KW-1185">Reference proteome</keyword>
<dbReference type="GO" id="GO:0061651">
    <property type="term" value="F:Atg12 conjugating enzyme activity"/>
    <property type="evidence" value="ECO:0000318"/>
    <property type="project" value="GO_Central"/>
</dbReference>
<name>A0A5F7ZVX1_MACMU</name>
<evidence type="ECO:0000313" key="12">
    <source>
        <dbReference type="Ensembl" id="ENSMMUP00000069805.1"/>
    </source>
</evidence>
<dbReference type="FunFam" id="3.30.1460.50:FF:000002">
    <property type="entry name" value="Autophagy related 10"/>
    <property type="match status" value="1"/>
</dbReference>
<keyword evidence="9" id="KW-0072">Autophagy</keyword>
<dbReference type="VGNC" id="VGNC:70102">
    <property type="gene designation" value="ATG10"/>
</dbReference>
<sequence length="233" mass="26647">MANSGLQKLSFNMEEDEFIGEKTFQHYCAEFIKHSQQIGDSWEWRPSKDCSDGYMCKIHFQIKSGSVMSHPGASTHGQTCPPMEEAFELPSDDCEVIETAAASKVIKYEYHVLYSCSYQVPVLYFRASFLDGRPLTLKDIWEGVHECYKTRLLQGPWDTITQQVGEYCHFIVCILLYSFPLFIFSSSSLSPTLFPISLLYIFTYFTSKTVSLKTPSQTQSWFSHPIISSQSVL</sequence>
<organism evidence="12 13">
    <name type="scientific">Macaca mulatta</name>
    <name type="common">Rhesus macaque</name>
    <dbReference type="NCBI Taxonomy" id="9544"/>
    <lineage>
        <taxon>Eukaryota</taxon>
        <taxon>Metazoa</taxon>
        <taxon>Chordata</taxon>
        <taxon>Craniata</taxon>
        <taxon>Vertebrata</taxon>
        <taxon>Euteleostomi</taxon>
        <taxon>Mammalia</taxon>
        <taxon>Eutheria</taxon>
        <taxon>Euarchontoglires</taxon>
        <taxon>Primates</taxon>
        <taxon>Haplorrhini</taxon>
        <taxon>Catarrhini</taxon>
        <taxon>Cercopithecidae</taxon>
        <taxon>Cercopithecinae</taxon>
        <taxon>Macaca</taxon>
    </lineage>
</organism>
<evidence type="ECO:0000256" key="10">
    <source>
        <dbReference type="ARBA" id="ARBA00029833"/>
    </source>
</evidence>
<dbReference type="PANTHER" id="PTHR14957">
    <property type="entry name" value="UBIQUITIN-LIKE-CONJUGATING ENZYME ATG10"/>
    <property type="match status" value="1"/>
</dbReference>
<dbReference type="GO" id="GO:0015031">
    <property type="term" value="P:protein transport"/>
    <property type="evidence" value="ECO:0007669"/>
    <property type="project" value="UniProtKB-KW"/>
</dbReference>
<dbReference type="Proteomes" id="UP000006718">
    <property type="component" value="Chromosome 6"/>
</dbReference>
<protein>
    <recommendedName>
        <fullName evidence="3">Ubiquitin-like-conjugating enzyme ATG10</fullName>
    </recommendedName>
    <alternativeName>
        <fullName evidence="10">Autophagy-related protein 10</fullName>
    </alternativeName>
</protein>
<keyword evidence="5" id="KW-0963">Cytoplasm</keyword>
<evidence type="ECO:0000313" key="13">
    <source>
        <dbReference type="Proteomes" id="UP000006718"/>
    </source>
</evidence>
<evidence type="ECO:0000256" key="7">
    <source>
        <dbReference type="ARBA" id="ARBA00022786"/>
    </source>
</evidence>
<dbReference type="Pfam" id="PF03987">
    <property type="entry name" value="Autophagy_act_C"/>
    <property type="match status" value="1"/>
</dbReference>
<evidence type="ECO:0000313" key="14">
    <source>
        <dbReference type="VGNC" id="VGNC:70102"/>
    </source>
</evidence>
<dbReference type="InParanoid" id="A0A5F7ZVX1"/>
<dbReference type="InterPro" id="IPR007135">
    <property type="entry name" value="Atg3/Atg10"/>
</dbReference>
<reference evidence="12" key="2">
    <citation type="submission" date="2019-01" db="EMBL/GenBank/DDBJ databases">
        <authorList>
            <person name="Graves T."/>
            <person name="Eichler E.E."/>
            <person name="Wilson R.K."/>
        </authorList>
    </citation>
    <scope>NUCLEOTIDE SEQUENCE [LARGE SCALE GENOMIC DNA]</scope>
    <source>
        <strain evidence="12">17573</strain>
    </source>
</reference>
<dbReference type="Gene3D" id="3.30.1460.50">
    <property type="match status" value="1"/>
</dbReference>
<dbReference type="Ensembl" id="ENSMMUT00000090531.1">
    <property type="protein sequence ID" value="ENSMMUP00000069805.1"/>
    <property type="gene ID" value="ENSMMUG00000003577.4"/>
</dbReference>